<protein>
    <submittedName>
        <fullName evidence="1">Uncharacterized protein</fullName>
    </submittedName>
</protein>
<organism evidence="1 2">
    <name type="scientific">Rubroshorea leprosula</name>
    <dbReference type="NCBI Taxonomy" id="152421"/>
    <lineage>
        <taxon>Eukaryota</taxon>
        <taxon>Viridiplantae</taxon>
        <taxon>Streptophyta</taxon>
        <taxon>Embryophyta</taxon>
        <taxon>Tracheophyta</taxon>
        <taxon>Spermatophyta</taxon>
        <taxon>Magnoliopsida</taxon>
        <taxon>eudicotyledons</taxon>
        <taxon>Gunneridae</taxon>
        <taxon>Pentapetalae</taxon>
        <taxon>rosids</taxon>
        <taxon>malvids</taxon>
        <taxon>Malvales</taxon>
        <taxon>Dipterocarpaceae</taxon>
        <taxon>Rubroshorea</taxon>
    </lineage>
</organism>
<dbReference type="AlphaFoldDB" id="A0AAV5KYB6"/>
<sequence length="40" mass="4305">MQYVARPIARFIEPRVLSFKVGKGGGSHLTQCGIGACRIS</sequence>
<comment type="caution">
    <text evidence="1">The sequence shown here is derived from an EMBL/GenBank/DDBJ whole genome shotgun (WGS) entry which is preliminary data.</text>
</comment>
<evidence type="ECO:0000313" key="2">
    <source>
        <dbReference type="Proteomes" id="UP001054252"/>
    </source>
</evidence>
<dbReference type="Proteomes" id="UP001054252">
    <property type="component" value="Unassembled WGS sequence"/>
</dbReference>
<name>A0AAV5KYB6_9ROSI</name>
<evidence type="ECO:0000313" key="1">
    <source>
        <dbReference type="EMBL" id="GKV29939.1"/>
    </source>
</evidence>
<keyword evidence="2" id="KW-1185">Reference proteome</keyword>
<reference evidence="1 2" key="1">
    <citation type="journal article" date="2021" name="Commun. Biol.">
        <title>The genome of Shorea leprosula (Dipterocarpaceae) highlights the ecological relevance of drought in aseasonal tropical rainforests.</title>
        <authorList>
            <person name="Ng K.K.S."/>
            <person name="Kobayashi M.J."/>
            <person name="Fawcett J.A."/>
            <person name="Hatakeyama M."/>
            <person name="Paape T."/>
            <person name="Ng C.H."/>
            <person name="Ang C.C."/>
            <person name="Tnah L.H."/>
            <person name="Lee C.T."/>
            <person name="Nishiyama T."/>
            <person name="Sese J."/>
            <person name="O'Brien M.J."/>
            <person name="Copetti D."/>
            <person name="Mohd Noor M.I."/>
            <person name="Ong R.C."/>
            <person name="Putra M."/>
            <person name="Sireger I.Z."/>
            <person name="Indrioko S."/>
            <person name="Kosugi Y."/>
            <person name="Izuno A."/>
            <person name="Isagi Y."/>
            <person name="Lee S.L."/>
            <person name="Shimizu K.K."/>
        </authorList>
    </citation>
    <scope>NUCLEOTIDE SEQUENCE [LARGE SCALE GENOMIC DNA]</scope>
    <source>
        <strain evidence="1">214</strain>
    </source>
</reference>
<proteinExistence type="predicted"/>
<dbReference type="EMBL" id="BPVZ01000085">
    <property type="protein sequence ID" value="GKV29939.1"/>
    <property type="molecule type" value="Genomic_DNA"/>
</dbReference>
<gene>
    <name evidence="1" type="ORF">SLEP1_g38812</name>
</gene>
<accession>A0AAV5KYB6</accession>